<dbReference type="InterPro" id="IPR051948">
    <property type="entry name" value="Hsp70_co-chaperone_J-domain"/>
</dbReference>
<dbReference type="SUPFAM" id="SSF46565">
    <property type="entry name" value="Chaperone J-domain"/>
    <property type="match status" value="1"/>
</dbReference>
<evidence type="ECO:0000259" key="2">
    <source>
        <dbReference type="PROSITE" id="PS50076"/>
    </source>
</evidence>
<proteinExistence type="predicted"/>
<comment type="caution">
    <text evidence="3">The sequence shown here is derived from an EMBL/GenBank/DDBJ whole genome shotgun (WGS) entry which is preliminary data.</text>
</comment>
<dbReference type="Gene3D" id="1.10.287.110">
    <property type="entry name" value="DnaJ domain"/>
    <property type="match status" value="1"/>
</dbReference>
<dbReference type="InterPro" id="IPR001623">
    <property type="entry name" value="DnaJ_domain"/>
</dbReference>
<keyword evidence="1" id="KW-0143">Chaperone</keyword>
<reference evidence="3 4" key="1">
    <citation type="submission" date="2021-08" db="EMBL/GenBank/DDBJ databases">
        <title>Comparative Genomics Analysis of the Genus Qipengyuania Reveals Extensive Genetic Diversity and Metabolic Versatility, Including the Description of Fifteen Novel Species.</title>
        <authorList>
            <person name="Liu Y."/>
        </authorList>
    </citation>
    <scope>NUCLEOTIDE SEQUENCE [LARGE SCALE GENOMIC DNA]</scope>
    <source>
        <strain evidence="3 4">1NDH17</strain>
    </source>
</reference>
<dbReference type="SMART" id="SM00271">
    <property type="entry name" value="DnaJ"/>
    <property type="match status" value="1"/>
</dbReference>
<evidence type="ECO:0000313" key="3">
    <source>
        <dbReference type="EMBL" id="MBX7457971.1"/>
    </source>
</evidence>
<evidence type="ECO:0000313" key="4">
    <source>
        <dbReference type="Proteomes" id="UP000783253"/>
    </source>
</evidence>
<keyword evidence="4" id="KW-1185">Reference proteome</keyword>
<protein>
    <submittedName>
        <fullName evidence="3">DnaJ domain-containing protein</fullName>
    </submittedName>
</protein>
<accession>A0ABS7IWQ8</accession>
<dbReference type="CDD" id="cd06257">
    <property type="entry name" value="DnaJ"/>
    <property type="match status" value="1"/>
</dbReference>
<feature type="domain" description="J" evidence="2">
    <location>
        <begin position="9"/>
        <end position="72"/>
    </location>
</feature>
<evidence type="ECO:0000256" key="1">
    <source>
        <dbReference type="ARBA" id="ARBA00023186"/>
    </source>
</evidence>
<dbReference type="EMBL" id="JAIGNK010000002">
    <property type="protein sequence ID" value="MBX7457971.1"/>
    <property type="molecule type" value="Genomic_DNA"/>
</dbReference>
<sequence length="191" mass="22013">MEDDEEFIDFYALLEVEANCDRSAVEKSYRQLAQLYHPDHSETADVGKFQEATRAYKVLKDAKRRAEYDRQRNAHLGIEEPAPTPRDDIVIDGATAVQDAEVHEQILLALYKQRRENAREPGMMPYYVQRELDCSDESFEFHTWYLKSKGFIEITQQSELAITIEGVDHVISQSRAAKEKLLLEQAKSSEG</sequence>
<dbReference type="RefSeq" id="WP_221573379.1">
    <property type="nucleotide sequence ID" value="NZ_JAIGNK010000002.1"/>
</dbReference>
<dbReference type="PANTHER" id="PTHR44360:SF1">
    <property type="entry name" value="DNAJ HOMOLOG SUBFAMILY B MEMBER 9"/>
    <property type="match status" value="1"/>
</dbReference>
<dbReference type="PANTHER" id="PTHR44360">
    <property type="entry name" value="DNAJ HOMOLOG SUBFAMILY B MEMBER 9"/>
    <property type="match status" value="1"/>
</dbReference>
<dbReference type="Pfam" id="PF00226">
    <property type="entry name" value="DnaJ"/>
    <property type="match status" value="1"/>
</dbReference>
<dbReference type="PROSITE" id="PS50076">
    <property type="entry name" value="DNAJ_2"/>
    <property type="match status" value="1"/>
</dbReference>
<gene>
    <name evidence="3" type="ORF">K3152_06905</name>
</gene>
<dbReference type="Proteomes" id="UP000783253">
    <property type="component" value="Unassembled WGS sequence"/>
</dbReference>
<name>A0ABS7IWQ8_9SPHN</name>
<organism evidence="3 4">
    <name type="scientific">Qipengyuania polymorpha</name>
    <dbReference type="NCBI Taxonomy" id="2867234"/>
    <lineage>
        <taxon>Bacteria</taxon>
        <taxon>Pseudomonadati</taxon>
        <taxon>Pseudomonadota</taxon>
        <taxon>Alphaproteobacteria</taxon>
        <taxon>Sphingomonadales</taxon>
        <taxon>Erythrobacteraceae</taxon>
        <taxon>Qipengyuania</taxon>
    </lineage>
</organism>
<dbReference type="InterPro" id="IPR036869">
    <property type="entry name" value="J_dom_sf"/>
</dbReference>